<evidence type="ECO:0000313" key="3">
    <source>
        <dbReference type="Proteomes" id="UP000008311"/>
    </source>
</evidence>
<dbReference type="EMBL" id="EQ973919">
    <property type="protein sequence ID" value="EEF38825.1"/>
    <property type="molecule type" value="Genomic_DNA"/>
</dbReference>
<evidence type="ECO:0000313" key="2">
    <source>
        <dbReference type="EMBL" id="EEF38825.1"/>
    </source>
</evidence>
<dbReference type="GO" id="GO:0048367">
    <property type="term" value="P:shoot system development"/>
    <property type="evidence" value="ECO:0007669"/>
    <property type="project" value="InterPro"/>
</dbReference>
<dbReference type="GO" id="GO:0048364">
    <property type="term" value="P:root development"/>
    <property type="evidence" value="ECO:0007669"/>
    <property type="project" value="InterPro"/>
</dbReference>
<gene>
    <name evidence="2" type="ORF">RCOM_1410460</name>
</gene>
<dbReference type="Proteomes" id="UP000008311">
    <property type="component" value="Unassembled WGS sequence"/>
</dbReference>
<dbReference type="STRING" id="3988.B9SCB1"/>
<dbReference type="InterPro" id="IPR004320">
    <property type="entry name" value="BPS1_pln"/>
</dbReference>
<reference evidence="3" key="1">
    <citation type="journal article" date="2010" name="Nat. Biotechnol.">
        <title>Draft genome sequence of the oilseed species Ricinus communis.</title>
        <authorList>
            <person name="Chan A.P."/>
            <person name="Crabtree J."/>
            <person name="Zhao Q."/>
            <person name="Lorenzi H."/>
            <person name="Orvis J."/>
            <person name="Puiu D."/>
            <person name="Melake-Berhan A."/>
            <person name="Jones K.M."/>
            <person name="Redman J."/>
            <person name="Chen G."/>
            <person name="Cahoon E.B."/>
            <person name="Gedil M."/>
            <person name="Stanke M."/>
            <person name="Haas B.J."/>
            <person name="Wortman J.R."/>
            <person name="Fraser-Liggett C.M."/>
            <person name="Ravel J."/>
            <person name="Rabinowicz P.D."/>
        </authorList>
    </citation>
    <scope>NUCLEOTIDE SEQUENCE [LARGE SCALE GENOMIC DNA]</scope>
    <source>
        <strain evidence="3">cv. Hale</strain>
    </source>
</reference>
<dbReference type="PANTHER" id="PTHR33070">
    <property type="entry name" value="OS06G0725500 PROTEIN"/>
    <property type="match status" value="1"/>
</dbReference>
<proteinExistence type="predicted"/>
<keyword evidence="1" id="KW-0175">Coiled coil</keyword>
<accession>B9SCB1</accession>
<evidence type="ECO:0000256" key="1">
    <source>
        <dbReference type="SAM" id="Coils"/>
    </source>
</evidence>
<dbReference type="Pfam" id="PF03087">
    <property type="entry name" value="BPS1"/>
    <property type="match status" value="1"/>
</dbReference>
<name>B9SCB1_RICCO</name>
<dbReference type="InParanoid" id="B9SCB1"/>
<dbReference type="PANTHER" id="PTHR33070:SF115">
    <property type="entry name" value="T23E18.15"/>
    <property type="match status" value="1"/>
</dbReference>
<organism evidence="2 3">
    <name type="scientific">Ricinus communis</name>
    <name type="common">Castor bean</name>
    <dbReference type="NCBI Taxonomy" id="3988"/>
    <lineage>
        <taxon>Eukaryota</taxon>
        <taxon>Viridiplantae</taxon>
        <taxon>Streptophyta</taxon>
        <taxon>Embryophyta</taxon>
        <taxon>Tracheophyta</taxon>
        <taxon>Spermatophyta</taxon>
        <taxon>Magnoliopsida</taxon>
        <taxon>eudicotyledons</taxon>
        <taxon>Gunneridae</taxon>
        <taxon>Pentapetalae</taxon>
        <taxon>rosids</taxon>
        <taxon>fabids</taxon>
        <taxon>Malpighiales</taxon>
        <taxon>Euphorbiaceae</taxon>
        <taxon>Acalyphoideae</taxon>
        <taxon>Acalypheae</taxon>
        <taxon>Ricinus</taxon>
    </lineage>
</organism>
<feature type="coiled-coil region" evidence="1">
    <location>
        <begin position="250"/>
        <end position="284"/>
    </location>
</feature>
<dbReference type="AlphaFoldDB" id="B9SCB1"/>
<sequence length="291" mass="33108">MGWPQQQDLLCRKRKEKMASFHIRSISLPSRSHPLTVSVVEQLDKLKASQSSSLGHKLAGLKELYECFNDFLQLSLTQKTLSQEKQNQSVEEALNGSLGLLDMCSTIRDFFSQMRGCMQGLEASLRRRKTGESVFNEVDTYMVTRKKLKKVIYRYLRNLKKQEKNSRTTASANNSDVVDMLKGVEEISAVLFESILAFISLPKEKSKFSIVPSFFQSKHVSSKEEVEANEIEKIDAGLLVLKSSEDINQVQNALKGVKAMELSLQEAEEELECVYRRLVKIRVSLLNILNH</sequence>
<keyword evidence="3" id="KW-1185">Reference proteome</keyword>
<protein>
    <submittedName>
        <fullName evidence="2">Uncharacterized protein</fullName>
    </submittedName>
</protein>